<dbReference type="NCBIfam" id="TIGR02436">
    <property type="entry name" value="four helix bundle protein"/>
    <property type="match status" value="1"/>
</dbReference>
<protein>
    <submittedName>
        <fullName evidence="1">Four helix bundle protein</fullName>
    </submittedName>
</protein>
<proteinExistence type="predicted"/>
<organism evidence="1">
    <name type="scientific">Marivirga arenosa</name>
    <dbReference type="NCBI Taxonomy" id="3059076"/>
    <lineage>
        <taxon>Bacteria</taxon>
        <taxon>Pseudomonadati</taxon>
        <taxon>Bacteroidota</taxon>
        <taxon>Cytophagia</taxon>
        <taxon>Cytophagales</taxon>
        <taxon>Marivirgaceae</taxon>
        <taxon>Marivirga</taxon>
    </lineage>
</organism>
<dbReference type="AlphaFoldDB" id="A0AA49GCV6"/>
<dbReference type="Pfam" id="PF05635">
    <property type="entry name" value="23S_rRNA_IVP"/>
    <property type="match status" value="1"/>
</dbReference>
<accession>A0AA49GCV6</accession>
<dbReference type="Gene3D" id="1.20.1440.60">
    <property type="entry name" value="23S rRNA-intervening sequence"/>
    <property type="match status" value="1"/>
</dbReference>
<dbReference type="Proteomes" id="UP001232019">
    <property type="component" value="Chromosome"/>
</dbReference>
<evidence type="ECO:0000313" key="1">
    <source>
        <dbReference type="EMBL" id="WKK82071.1"/>
    </source>
</evidence>
<name>A0AA49GCV6_9BACT</name>
<sequence length="118" mass="13494">MRSDNLIQQKSYNFALNIIKLAQKLKEATHFEISSQVLRSGTSIGANVEEAIGGQSRKDFYAKLSIAYKEARESHYWLRLIKDSGLYNGDEINNRIEECEEILKIITAILNKIKQNGF</sequence>
<reference evidence="1" key="1">
    <citation type="submission" date="2023-08" db="EMBL/GenBank/DDBJ databases">
        <title>Comparative genomics and taxonomic characterization of three novel marine species of genus Marivirga.</title>
        <authorList>
            <person name="Muhammad N."/>
            <person name="Kim S.-G."/>
        </authorList>
    </citation>
    <scope>NUCLEOTIDE SEQUENCE</scope>
    <source>
        <strain evidence="1">BKB1-2</strain>
    </source>
</reference>
<dbReference type="PIRSF" id="PIRSF035652">
    <property type="entry name" value="CHP02436"/>
    <property type="match status" value="1"/>
</dbReference>
<dbReference type="PANTHER" id="PTHR38471">
    <property type="entry name" value="FOUR HELIX BUNDLE PROTEIN"/>
    <property type="match status" value="1"/>
</dbReference>
<dbReference type="InterPro" id="IPR036583">
    <property type="entry name" value="23S_rRNA_IVS_sf"/>
</dbReference>
<dbReference type="SUPFAM" id="SSF158446">
    <property type="entry name" value="IVS-encoded protein-like"/>
    <property type="match status" value="1"/>
</dbReference>
<dbReference type="EMBL" id="CP129968">
    <property type="protein sequence ID" value="WKK82071.1"/>
    <property type="molecule type" value="Genomic_DNA"/>
</dbReference>
<dbReference type="RefSeq" id="WP_302127622.1">
    <property type="nucleotide sequence ID" value="NZ_CP129968.2"/>
</dbReference>
<dbReference type="PANTHER" id="PTHR38471:SF2">
    <property type="entry name" value="FOUR HELIX BUNDLE PROTEIN"/>
    <property type="match status" value="1"/>
</dbReference>
<dbReference type="KEGG" id="marp:QYS47_07970"/>
<dbReference type="InterPro" id="IPR012657">
    <property type="entry name" value="23S_rRNA-intervening_sequence"/>
</dbReference>
<gene>
    <name evidence="1" type="ORF">QYS47_07970</name>
</gene>